<dbReference type="RefSeq" id="WP_111113022.1">
    <property type="nucleotide sequence ID" value="NZ_LXXM01000192.1"/>
</dbReference>
<reference evidence="3 4" key="1">
    <citation type="submission" date="2016-05" db="EMBL/GenBank/DDBJ databases">
        <authorList>
            <person name="Lavstsen T."/>
            <person name="Jespersen J.S."/>
        </authorList>
    </citation>
    <scope>NUCLEOTIDE SEQUENCE [LARGE SCALE GENOMIC DNA]</scope>
    <source>
        <strain evidence="3 4">SM-5815</strain>
    </source>
</reference>
<comment type="caution">
    <text evidence="3">The sequence shown here is derived from an EMBL/GenBank/DDBJ whole genome shotgun (WGS) entry which is preliminary data.</text>
</comment>
<accession>A0A2W6I292</accession>
<dbReference type="AlphaFoldDB" id="A0A2W6I292"/>
<keyword evidence="2" id="KW-0732">Signal</keyword>
<evidence type="ECO:0000256" key="2">
    <source>
        <dbReference type="SAM" id="SignalP"/>
    </source>
</evidence>
<dbReference type="Proteomes" id="UP000249614">
    <property type="component" value="Unassembled WGS sequence"/>
</dbReference>
<feature type="chain" id="PRO_5016000402" description="Secreted protein" evidence="2">
    <location>
        <begin position="27"/>
        <end position="262"/>
    </location>
</feature>
<dbReference type="EMBL" id="LXXM01000192">
    <property type="protein sequence ID" value="PZS89827.1"/>
    <property type="molecule type" value="Genomic_DNA"/>
</dbReference>
<protein>
    <recommendedName>
        <fullName evidence="5">Secreted protein</fullName>
    </recommendedName>
</protein>
<gene>
    <name evidence="3" type="ORF">A7X83_12075</name>
</gene>
<feature type="region of interest" description="Disordered" evidence="1">
    <location>
        <begin position="24"/>
        <end position="44"/>
    </location>
</feature>
<organism evidence="3 4">
    <name type="scientific">Stenotrophomonas maltophilia</name>
    <name type="common">Pseudomonas maltophilia</name>
    <name type="synonym">Xanthomonas maltophilia</name>
    <dbReference type="NCBI Taxonomy" id="40324"/>
    <lineage>
        <taxon>Bacteria</taxon>
        <taxon>Pseudomonadati</taxon>
        <taxon>Pseudomonadota</taxon>
        <taxon>Gammaproteobacteria</taxon>
        <taxon>Lysobacterales</taxon>
        <taxon>Lysobacteraceae</taxon>
        <taxon>Stenotrophomonas</taxon>
        <taxon>Stenotrophomonas maltophilia group</taxon>
    </lineage>
</organism>
<name>A0A2W6I292_STEMA</name>
<evidence type="ECO:0000313" key="4">
    <source>
        <dbReference type="Proteomes" id="UP000249614"/>
    </source>
</evidence>
<sequence>MDLLKWLPALIAAALLSGCPAGQSQAEVSAPSPAPSPRLSPGTYSTERGWGQLLLQARPGSTSLQFHLETESSGAGCSLAGTLGDDLQSVAVDPAPGAAQCLLTMQPTAQGIEIGTRTADACAAYCGSNGGFKGHYLAVSDRCMTDNVAAALRKAAEKTAPYSAAGTAGTLEALQASCAGTLPLSTIADIRLAIASAQHEAGNNAACQAALSPYAEDAARSDDELTDGMSPVAADEYVALIASVREALKMCGRTANGRENSP</sequence>
<dbReference type="PROSITE" id="PS51257">
    <property type="entry name" value="PROKAR_LIPOPROTEIN"/>
    <property type="match status" value="1"/>
</dbReference>
<evidence type="ECO:0000313" key="3">
    <source>
        <dbReference type="EMBL" id="PZS89827.1"/>
    </source>
</evidence>
<feature type="signal peptide" evidence="2">
    <location>
        <begin position="1"/>
        <end position="26"/>
    </location>
</feature>
<proteinExistence type="predicted"/>
<evidence type="ECO:0000256" key="1">
    <source>
        <dbReference type="SAM" id="MobiDB-lite"/>
    </source>
</evidence>
<evidence type="ECO:0008006" key="5">
    <source>
        <dbReference type="Google" id="ProtNLM"/>
    </source>
</evidence>